<keyword evidence="3" id="KW-0812">Transmembrane</keyword>
<dbReference type="InterPro" id="IPR027417">
    <property type="entry name" value="P-loop_NTPase"/>
</dbReference>
<dbReference type="CDD" id="cd00882">
    <property type="entry name" value="Ras_like_GTPase"/>
    <property type="match status" value="1"/>
</dbReference>
<sequence length="497" mass="55227">MADSYQVDQPPLNITTTADGEEMGTRVTTTSTSAAGRRSRTPSLVRQARAEASDELFILVLGQSGVGKTSFIDAASKSTIRVSGTNNAGPEKVEISLPLYLDGKCIRLVDTPGFDDGDRSDTDVLIAISSYLATQYTNGKKMLAGIIYLHNIGAARLRGSSRRNLSLLTKLCGRQALPNVAIVTTRWDQVNQEAGDTRESQLQTRSHLLQPLLELGAVTFRYNQAKNGSASVEEVLRHFINRQPIPLLIQNEMVDNGQLIPATTAGRALQREYKARLDGYQKKMQDLRTEYDDLKNEKKLAAAKRVKSEMVEVKDKAEILKEESKKLSIANIVIAPQPQALRLLISPTSVVQPRVTSTSQPAPPARASSSSNHNFPPIPPLPVHPPSAMRTPMIADKGKGREVPALNTDIQPAHMETLPALPPVPRVRRRSTRHARPERERERERVHYRSRSRKRSHDEDFLVVEGWDDYRLYIFGLVMILILVPFVRRTQALAAAF</sequence>
<dbReference type="AlphaFoldDB" id="A0A5C3KH26"/>
<feature type="domain" description="G" evidence="4">
    <location>
        <begin position="58"/>
        <end position="120"/>
    </location>
</feature>
<keyword evidence="3" id="KW-1133">Transmembrane helix</keyword>
<evidence type="ECO:0000313" key="5">
    <source>
        <dbReference type="EMBL" id="TFK19360.1"/>
    </source>
</evidence>
<feature type="compositionally biased region" description="Basic and acidic residues" evidence="2">
    <location>
        <begin position="435"/>
        <end position="447"/>
    </location>
</feature>
<feature type="transmembrane region" description="Helical" evidence="3">
    <location>
        <begin position="470"/>
        <end position="487"/>
    </location>
</feature>
<organism evidence="5 6">
    <name type="scientific">Coprinopsis marcescibilis</name>
    <name type="common">Agaric fungus</name>
    <name type="synonym">Psathyrella marcescibilis</name>
    <dbReference type="NCBI Taxonomy" id="230819"/>
    <lineage>
        <taxon>Eukaryota</taxon>
        <taxon>Fungi</taxon>
        <taxon>Dikarya</taxon>
        <taxon>Basidiomycota</taxon>
        <taxon>Agaricomycotina</taxon>
        <taxon>Agaricomycetes</taxon>
        <taxon>Agaricomycetidae</taxon>
        <taxon>Agaricales</taxon>
        <taxon>Agaricineae</taxon>
        <taxon>Psathyrellaceae</taxon>
        <taxon>Coprinopsis</taxon>
    </lineage>
</organism>
<keyword evidence="5" id="KW-0378">Hydrolase</keyword>
<accession>A0A5C3KH26</accession>
<gene>
    <name evidence="5" type="ORF">FA15DRAFT_760074</name>
</gene>
<evidence type="ECO:0000259" key="4">
    <source>
        <dbReference type="Pfam" id="PF01926"/>
    </source>
</evidence>
<dbReference type="PROSITE" id="PS00675">
    <property type="entry name" value="SIGMA54_INTERACT_1"/>
    <property type="match status" value="1"/>
</dbReference>
<feature type="coiled-coil region" evidence="1">
    <location>
        <begin position="270"/>
        <end position="330"/>
    </location>
</feature>
<evidence type="ECO:0000256" key="2">
    <source>
        <dbReference type="SAM" id="MobiDB-lite"/>
    </source>
</evidence>
<evidence type="ECO:0000256" key="1">
    <source>
        <dbReference type="SAM" id="Coils"/>
    </source>
</evidence>
<dbReference type="Pfam" id="PF01926">
    <property type="entry name" value="MMR_HSR1"/>
    <property type="match status" value="1"/>
</dbReference>
<feature type="compositionally biased region" description="Low complexity" evidence="2">
    <location>
        <begin position="25"/>
        <end position="36"/>
    </location>
</feature>
<feature type="compositionally biased region" description="Low complexity" evidence="2">
    <location>
        <begin position="357"/>
        <end position="371"/>
    </location>
</feature>
<dbReference type="Proteomes" id="UP000307440">
    <property type="component" value="Unassembled WGS sequence"/>
</dbReference>
<keyword evidence="6" id="KW-1185">Reference proteome</keyword>
<dbReference type="InterPro" id="IPR006073">
    <property type="entry name" value="GTP-bd"/>
</dbReference>
<feature type="compositionally biased region" description="Pro residues" evidence="2">
    <location>
        <begin position="376"/>
        <end position="385"/>
    </location>
</feature>
<evidence type="ECO:0000256" key="3">
    <source>
        <dbReference type="SAM" id="Phobius"/>
    </source>
</evidence>
<reference evidence="5 6" key="1">
    <citation type="journal article" date="2019" name="Nat. Ecol. Evol.">
        <title>Megaphylogeny resolves global patterns of mushroom evolution.</title>
        <authorList>
            <person name="Varga T."/>
            <person name="Krizsan K."/>
            <person name="Foldi C."/>
            <person name="Dima B."/>
            <person name="Sanchez-Garcia M."/>
            <person name="Sanchez-Ramirez S."/>
            <person name="Szollosi G.J."/>
            <person name="Szarkandi J.G."/>
            <person name="Papp V."/>
            <person name="Albert L."/>
            <person name="Andreopoulos W."/>
            <person name="Angelini C."/>
            <person name="Antonin V."/>
            <person name="Barry K.W."/>
            <person name="Bougher N.L."/>
            <person name="Buchanan P."/>
            <person name="Buyck B."/>
            <person name="Bense V."/>
            <person name="Catcheside P."/>
            <person name="Chovatia M."/>
            <person name="Cooper J."/>
            <person name="Damon W."/>
            <person name="Desjardin D."/>
            <person name="Finy P."/>
            <person name="Geml J."/>
            <person name="Haridas S."/>
            <person name="Hughes K."/>
            <person name="Justo A."/>
            <person name="Karasinski D."/>
            <person name="Kautmanova I."/>
            <person name="Kiss B."/>
            <person name="Kocsube S."/>
            <person name="Kotiranta H."/>
            <person name="LaButti K.M."/>
            <person name="Lechner B.E."/>
            <person name="Liimatainen K."/>
            <person name="Lipzen A."/>
            <person name="Lukacs Z."/>
            <person name="Mihaltcheva S."/>
            <person name="Morgado L.N."/>
            <person name="Niskanen T."/>
            <person name="Noordeloos M.E."/>
            <person name="Ohm R.A."/>
            <person name="Ortiz-Santana B."/>
            <person name="Ovrebo C."/>
            <person name="Racz N."/>
            <person name="Riley R."/>
            <person name="Savchenko A."/>
            <person name="Shiryaev A."/>
            <person name="Soop K."/>
            <person name="Spirin V."/>
            <person name="Szebenyi C."/>
            <person name="Tomsovsky M."/>
            <person name="Tulloss R.E."/>
            <person name="Uehling J."/>
            <person name="Grigoriev I.V."/>
            <person name="Vagvolgyi C."/>
            <person name="Papp T."/>
            <person name="Martin F.M."/>
            <person name="Miettinen O."/>
            <person name="Hibbett D.S."/>
            <person name="Nagy L.G."/>
        </authorList>
    </citation>
    <scope>NUCLEOTIDE SEQUENCE [LARGE SCALE GENOMIC DNA]</scope>
    <source>
        <strain evidence="5 6">CBS 121175</strain>
    </source>
</reference>
<dbReference type="STRING" id="230819.A0A5C3KH26"/>
<evidence type="ECO:0000313" key="6">
    <source>
        <dbReference type="Proteomes" id="UP000307440"/>
    </source>
</evidence>
<keyword evidence="1" id="KW-0175">Coiled coil</keyword>
<dbReference type="OrthoDB" id="8954335at2759"/>
<feature type="region of interest" description="Disordered" evidence="2">
    <location>
        <begin position="427"/>
        <end position="452"/>
    </location>
</feature>
<name>A0A5C3KH26_COPMA</name>
<proteinExistence type="predicted"/>
<keyword evidence="3" id="KW-0472">Membrane</keyword>
<protein>
    <submittedName>
        <fullName evidence="5">P-loop containing nucleoside triphosphate hydrolase protein</fullName>
    </submittedName>
</protein>
<dbReference type="InterPro" id="IPR025662">
    <property type="entry name" value="Sigma_54_int_dom_ATP-bd_1"/>
</dbReference>
<dbReference type="Gene3D" id="3.40.50.300">
    <property type="entry name" value="P-loop containing nucleotide triphosphate hydrolases"/>
    <property type="match status" value="1"/>
</dbReference>
<feature type="region of interest" description="Disordered" evidence="2">
    <location>
        <begin position="354"/>
        <end position="390"/>
    </location>
</feature>
<dbReference type="EMBL" id="ML210344">
    <property type="protein sequence ID" value="TFK19360.1"/>
    <property type="molecule type" value="Genomic_DNA"/>
</dbReference>
<dbReference type="GO" id="GO:0016787">
    <property type="term" value="F:hydrolase activity"/>
    <property type="evidence" value="ECO:0007669"/>
    <property type="project" value="UniProtKB-KW"/>
</dbReference>
<feature type="region of interest" description="Disordered" evidence="2">
    <location>
        <begin position="1"/>
        <end position="42"/>
    </location>
</feature>
<dbReference type="GO" id="GO:0005525">
    <property type="term" value="F:GTP binding"/>
    <property type="evidence" value="ECO:0007669"/>
    <property type="project" value="InterPro"/>
</dbReference>
<dbReference type="SUPFAM" id="SSF52540">
    <property type="entry name" value="P-loop containing nucleoside triphosphate hydrolases"/>
    <property type="match status" value="1"/>
</dbReference>